<proteinExistence type="predicted"/>
<feature type="transmembrane region" description="Helical" evidence="2">
    <location>
        <begin position="126"/>
        <end position="146"/>
    </location>
</feature>
<gene>
    <name evidence="3" type="ORF">K1Y72_22125</name>
</gene>
<organism evidence="3 4">
    <name type="scientific">Actinomadura parmotrematis</name>
    <dbReference type="NCBI Taxonomy" id="2864039"/>
    <lineage>
        <taxon>Bacteria</taxon>
        <taxon>Bacillati</taxon>
        <taxon>Actinomycetota</taxon>
        <taxon>Actinomycetes</taxon>
        <taxon>Streptosporangiales</taxon>
        <taxon>Thermomonosporaceae</taxon>
        <taxon>Actinomadura</taxon>
    </lineage>
</organism>
<evidence type="ECO:0000256" key="1">
    <source>
        <dbReference type="SAM" id="MobiDB-lite"/>
    </source>
</evidence>
<dbReference type="InterPro" id="IPR010994">
    <property type="entry name" value="RuvA_2-like"/>
</dbReference>
<sequence length="271" mass="29388">MDYDTDGPFRPGPYPPGRPPGPPPRPPRPPYHRPPVQPGWAGGYRSPHQPPYPPPPQLPPLPRDAPEGILWAFVPLLTFGYGTPFSFAYAAFRRRSRTMAATAAGYGVATLGAMMLMGVGGVVAPALGVLMMMMLWVLGAGHAFAVRSSVFPRLTPRNASNEQAIRMARYRKVLRDEARELAAGDPALAHELRIGRPDLPRTYDDGGLIDANHAPAHVLARLPGVTPALVDRLVRHRDEHGGFISAEELAVDIDVPPALLPAIAEYTIFMP</sequence>
<dbReference type="SUPFAM" id="SSF47781">
    <property type="entry name" value="RuvA domain 2-like"/>
    <property type="match status" value="1"/>
</dbReference>
<comment type="caution">
    <text evidence="3">The sequence shown here is derived from an EMBL/GenBank/DDBJ whole genome shotgun (WGS) entry which is preliminary data.</text>
</comment>
<evidence type="ECO:0000313" key="3">
    <source>
        <dbReference type="EMBL" id="MBW8485097.1"/>
    </source>
</evidence>
<feature type="region of interest" description="Disordered" evidence="1">
    <location>
        <begin position="1"/>
        <end position="60"/>
    </location>
</feature>
<keyword evidence="2" id="KW-1133">Transmembrane helix</keyword>
<dbReference type="Gene3D" id="1.10.150.280">
    <property type="entry name" value="AF1531-like domain"/>
    <property type="match status" value="1"/>
</dbReference>
<name>A0ABS7FZV4_9ACTN</name>
<dbReference type="RefSeq" id="WP_220168323.1">
    <property type="nucleotide sequence ID" value="NZ_JAIBOA010000014.1"/>
</dbReference>
<feature type="transmembrane region" description="Helical" evidence="2">
    <location>
        <begin position="69"/>
        <end position="92"/>
    </location>
</feature>
<evidence type="ECO:0000256" key="2">
    <source>
        <dbReference type="SAM" id="Phobius"/>
    </source>
</evidence>
<feature type="compositionally biased region" description="Pro residues" evidence="1">
    <location>
        <begin position="10"/>
        <end position="37"/>
    </location>
</feature>
<reference evidence="3 4" key="1">
    <citation type="submission" date="2021-07" db="EMBL/GenBank/DDBJ databases">
        <title>Actinomadura sp. PM05-2 isolated from lichen.</title>
        <authorList>
            <person name="Somphong A."/>
            <person name="Phongsopitanun W."/>
            <person name="Tanasupawat S."/>
            <person name="Peongsungnone V."/>
        </authorList>
    </citation>
    <scope>NUCLEOTIDE SEQUENCE [LARGE SCALE GENOMIC DNA]</scope>
    <source>
        <strain evidence="3 4">PM05-2</strain>
    </source>
</reference>
<evidence type="ECO:0000313" key="4">
    <source>
        <dbReference type="Proteomes" id="UP000774570"/>
    </source>
</evidence>
<keyword evidence="2" id="KW-0472">Membrane</keyword>
<dbReference type="Proteomes" id="UP000774570">
    <property type="component" value="Unassembled WGS sequence"/>
</dbReference>
<keyword evidence="2" id="KW-0812">Transmembrane</keyword>
<feature type="compositionally biased region" description="Pro residues" evidence="1">
    <location>
        <begin position="48"/>
        <end position="60"/>
    </location>
</feature>
<dbReference type="EMBL" id="JAIBOA010000014">
    <property type="protein sequence ID" value="MBW8485097.1"/>
    <property type="molecule type" value="Genomic_DNA"/>
</dbReference>
<keyword evidence="4" id="KW-1185">Reference proteome</keyword>
<dbReference type="Pfam" id="PF12836">
    <property type="entry name" value="HHH_3"/>
    <property type="match status" value="1"/>
</dbReference>
<protein>
    <submittedName>
        <fullName evidence="3">Helix-hairpin-helix domain-containing protein</fullName>
    </submittedName>
</protein>
<feature type="transmembrane region" description="Helical" evidence="2">
    <location>
        <begin position="99"/>
        <end position="120"/>
    </location>
</feature>
<accession>A0ABS7FZV4</accession>